<organism evidence="3 4">
    <name type="scientific">Roseibacillus ishigakijimensis</name>
    <dbReference type="NCBI Taxonomy" id="454146"/>
    <lineage>
        <taxon>Bacteria</taxon>
        <taxon>Pseudomonadati</taxon>
        <taxon>Verrucomicrobiota</taxon>
        <taxon>Verrucomicrobiia</taxon>
        <taxon>Verrucomicrobiales</taxon>
        <taxon>Verrucomicrobiaceae</taxon>
        <taxon>Roseibacillus</taxon>
    </lineage>
</organism>
<dbReference type="Proteomes" id="UP000604083">
    <property type="component" value="Unassembled WGS sequence"/>
</dbReference>
<dbReference type="EMBL" id="JAENIO010000009">
    <property type="protein sequence ID" value="MBK1833518.1"/>
    <property type="molecule type" value="Genomic_DNA"/>
</dbReference>
<protein>
    <submittedName>
        <fullName evidence="3">SWIM zinc finger family protein</fullName>
    </submittedName>
</protein>
<sequence>MVLVLTADQVTALAPDAASFKAGRGLAAATKWTDLGTDQSVLWGLAKGSGKNPYQTQVVLGEFATKCSCPSRKFPCKHALGLLFLAAEKPEILKTSEPPKWVAEWLEGRKERAEKSAARAAKKRTAKPKDEAAATKRVEKKAARIDDGIELLDQFLLDRVRNGLTQDQVTQYQTWEELARRLIDSQATGLAGHVRRLGEIPSSSPDWESRLLHELGSLHLLLQTYRKRDTLEPALASEVSQLVGWTPDKEELLKQTGVTDQWFVASRSLTENERLLTSSTWLYGIASKKWALKLTFSALPGRPVEHWPLGNAVETELLFYPGLAADRILPRLETAPSQPCGIPEPPDTVSSLLQRASSTLALNPWRTRIPFLMQAQPSSDLRTLIDRNGDALPWHAREKDGELLLSLCGGRPTALAGEWNGHHCIVHSAADGNSWFSLSPIPQ</sequence>
<dbReference type="GO" id="GO:0008270">
    <property type="term" value="F:zinc ion binding"/>
    <property type="evidence" value="ECO:0007669"/>
    <property type="project" value="UniProtKB-KW"/>
</dbReference>
<dbReference type="PROSITE" id="PS50966">
    <property type="entry name" value="ZF_SWIM"/>
    <property type="match status" value="1"/>
</dbReference>
<name>A0A934RQC1_9BACT</name>
<keyword evidence="1" id="KW-0862">Zinc</keyword>
<evidence type="ECO:0000259" key="2">
    <source>
        <dbReference type="PROSITE" id="PS50966"/>
    </source>
</evidence>
<dbReference type="InterPro" id="IPR007527">
    <property type="entry name" value="Znf_SWIM"/>
</dbReference>
<keyword evidence="1" id="KW-0863">Zinc-finger</keyword>
<comment type="caution">
    <text evidence="3">The sequence shown here is derived from an EMBL/GenBank/DDBJ whole genome shotgun (WGS) entry which is preliminary data.</text>
</comment>
<keyword evidence="1" id="KW-0479">Metal-binding</keyword>
<gene>
    <name evidence="3" type="ORF">JIN78_05530</name>
</gene>
<evidence type="ECO:0000256" key="1">
    <source>
        <dbReference type="PROSITE-ProRule" id="PRU00325"/>
    </source>
</evidence>
<evidence type="ECO:0000313" key="3">
    <source>
        <dbReference type="EMBL" id="MBK1833518.1"/>
    </source>
</evidence>
<reference evidence="3" key="1">
    <citation type="submission" date="2021-01" db="EMBL/GenBank/DDBJ databases">
        <title>Modified the classification status of verrucomicrobia.</title>
        <authorList>
            <person name="Feng X."/>
        </authorList>
    </citation>
    <scope>NUCLEOTIDE SEQUENCE</scope>
    <source>
        <strain evidence="3">KCTC 12986</strain>
    </source>
</reference>
<dbReference type="Pfam" id="PF04434">
    <property type="entry name" value="SWIM"/>
    <property type="match status" value="1"/>
</dbReference>
<keyword evidence="4" id="KW-1185">Reference proteome</keyword>
<proteinExistence type="predicted"/>
<evidence type="ECO:0000313" key="4">
    <source>
        <dbReference type="Proteomes" id="UP000604083"/>
    </source>
</evidence>
<accession>A0A934RQC1</accession>
<dbReference type="RefSeq" id="WP_200390950.1">
    <property type="nucleotide sequence ID" value="NZ_JAENIO010000009.1"/>
</dbReference>
<dbReference type="AlphaFoldDB" id="A0A934RQC1"/>
<feature type="domain" description="SWIM-type" evidence="2">
    <location>
        <begin position="54"/>
        <end position="87"/>
    </location>
</feature>